<dbReference type="PIRSF" id="PIRSF000876">
    <property type="entry name" value="RR_chemtxs_CheB"/>
    <property type="match status" value="1"/>
</dbReference>
<sequence>MKMHTVLVVDDSPTAREVLRSILSEAVGFKIVGFANDGREAIEKAKALRPDVITMDINMPVMNGLEATQEIMIEAPTPIVIVSASTRVQEVEASMEALNAGALAILPKPTGPHSPNHAALAKEIVATVKAMADVLVIGRRRRFPPPCQTTDLPKPSASRARIQIISILSSTGGPPALAKLLGQLPADFPVPILLVQHMVSSFIPGFARWLDSVVPIQVKLARDLEMMESSCVYVGAAGHHLGVSSTSRIRFSDAPAIGGFQPSGTHLFATVAEQFGPAAAGVIMTGMGRDGLTGLQRIHAAGGITIAQDEATSVVFGMARVAIEHQAIRSVLPLEEIAPHLIQLTGNR</sequence>
<evidence type="ECO:0000313" key="11">
    <source>
        <dbReference type="Proteomes" id="UP000316304"/>
    </source>
</evidence>
<dbReference type="EMBL" id="SJPT01000008">
    <property type="protein sequence ID" value="TWU20523.1"/>
    <property type="molecule type" value="Genomic_DNA"/>
</dbReference>
<organism evidence="10 11">
    <name type="scientific">Novipirellula galeiformis</name>
    <dbReference type="NCBI Taxonomy" id="2528004"/>
    <lineage>
        <taxon>Bacteria</taxon>
        <taxon>Pseudomonadati</taxon>
        <taxon>Planctomycetota</taxon>
        <taxon>Planctomycetia</taxon>
        <taxon>Pirellulales</taxon>
        <taxon>Pirellulaceae</taxon>
        <taxon>Novipirellula</taxon>
    </lineage>
</organism>
<evidence type="ECO:0000256" key="4">
    <source>
        <dbReference type="ARBA" id="ARBA00048267"/>
    </source>
</evidence>
<dbReference type="OrthoDB" id="9793421at2"/>
<gene>
    <name evidence="10" type="primary">cheB3</name>
    <name evidence="5" type="synonym">cheB</name>
    <name evidence="10" type="ORF">Pla52o_44010</name>
</gene>
<dbReference type="CDD" id="cd16432">
    <property type="entry name" value="CheB_Rec"/>
    <property type="match status" value="1"/>
</dbReference>
<dbReference type="Gene3D" id="3.40.50.180">
    <property type="entry name" value="Methylesterase CheB, C-terminal domain"/>
    <property type="match status" value="1"/>
</dbReference>
<feature type="domain" description="Response regulatory" evidence="8">
    <location>
        <begin position="5"/>
        <end position="123"/>
    </location>
</feature>
<evidence type="ECO:0000259" key="8">
    <source>
        <dbReference type="PROSITE" id="PS50110"/>
    </source>
</evidence>
<protein>
    <recommendedName>
        <fullName evidence="5">Protein-glutamate methylesterase/protein-glutamine glutaminase</fullName>
        <ecNumber evidence="5">3.1.1.61</ecNumber>
        <ecNumber evidence="5">3.5.1.44</ecNumber>
    </recommendedName>
</protein>
<dbReference type="Proteomes" id="UP000316304">
    <property type="component" value="Unassembled WGS sequence"/>
</dbReference>
<dbReference type="CDD" id="cd17541">
    <property type="entry name" value="REC_CheB-like"/>
    <property type="match status" value="1"/>
</dbReference>
<comment type="caution">
    <text evidence="10">The sequence shown here is derived from an EMBL/GenBank/DDBJ whole genome shotgun (WGS) entry which is preliminary data.</text>
</comment>
<dbReference type="InterPro" id="IPR008248">
    <property type="entry name" value="CheB-like"/>
</dbReference>
<feature type="domain" description="CheB-type methylesterase" evidence="9">
    <location>
        <begin position="153"/>
        <end position="343"/>
    </location>
</feature>
<comment type="catalytic activity">
    <reaction evidence="5">
        <text>L-glutaminyl-[protein] + H2O = L-glutamyl-[protein] + NH4(+)</text>
        <dbReference type="Rhea" id="RHEA:16441"/>
        <dbReference type="Rhea" id="RHEA-COMP:10207"/>
        <dbReference type="Rhea" id="RHEA-COMP:10208"/>
        <dbReference type="ChEBI" id="CHEBI:15377"/>
        <dbReference type="ChEBI" id="CHEBI:28938"/>
        <dbReference type="ChEBI" id="CHEBI:29973"/>
        <dbReference type="ChEBI" id="CHEBI:30011"/>
        <dbReference type="EC" id="3.5.1.44"/>
    </reaction>
</comment>
<dbReference type="SUPFAM" id="SSF52172">
    <property type="entry name" value="CheY-like"/>
    <property type="match status" value="1"/>
</dbReference>
<feature type="active site" evidence="5 6">
    <location>
        <position position="290"/>
    </location>
</feature>
<keyword evidence="2 5" id="KW-0145">Chemotaxis</keyword>
<feature type="active site" evidence="5 6">
    <location>
        <position position="197"/>
    </location>
</feature>
<accession>A0A5C6C7A5</accession>
<evidence type="ECO:0000256" key="3">
    <source>
        <dbReference type="ARBA" id="ARBA00022801"/>
    </source>
</evidence>
<evidence type="ECO:0000313" key="10">
    <source>
        <dbReference type="EMBL" id="TWU20523.1"/>
    </source>
</evidence>
<dbReference type="InterPro" id="IPR001789">
    <property type="entry name" value="Sig_transdc_resp-reg_receiver"/>
</dbReference>
<dbReference type="PROSITE" id="PS50110">
    <property type="entry name" value="RESPONSE_REGULATORY"/>
    <property type="match status" value="1"/>
</dbReference>
<dbReference type="AlphaFoldDB" id="A0A5C6C7A5"/>
<dbReference type="GO" id="GO:0006935">
    <property type="term" value="P:chemotaxis"/>
    <property type="evidence" value="ECO:0007669"/>
    <property type="project" value="UniProtKB-UniRule"/>
</dbReference>
<dbReference type="PANTHER" id="PTHR42872">
    <property type="entry name" value="PROTEIN-GLUTAMATE METHYLESTERASE/PROTEIN-GLUTAMINE GLUTAMINASE"/>
    <property type="match status" value="1"/>
</dbReference>
<dbReference type="SMART" id="SM00448">
    <property type="entry name" value="REC"/>
    <property type="match status" value="1"/>
</dbReference>
<dbReference type="Pfam" id="PF01339">
    <property type="entry name" value="CheB_methylest"/>
    <property type="match status" value="1"/>
</dbReference>
<dbReference type="GO" id="GO:0008984">
    <property type="term" value="F:protein-glutamate methylesterase activity"/>
    <property type="evidence" value="ECO:0007669"/>
    <property type="project" value="UniProtKB-UniRule"/>
</dbReference>
<evidence type="ECO:0000256" key="7">
    <source>
        <dbReference type="PROSITE-ProRule" id="PRU00169"/>
    </source>
</evidence>
<feature type="modified residue" description="4-aspartylphosphate" evidence="5 7">
    <location>
        <position position="56"/>
    </location>
</feature>
<keyword evidence="11" id="KW-1185">Reference proteome</keyword>
<comment type="subcellular location">
    <subcellularLocation>
        <location evidence="5">Cytoplasm</location>
    </subcellularLocation>
</comment>
<dbReference type="GO" id="GO:0000156">
    <property type="term" value="F:phosphorelay response regulator activity"/>
    <property type="evidence" value="ECO:0007669"/>
    <property type="project" value="InterPro"/>
</dbReference>
<keyword evidence="3 5" id="KW-0378">Hydrolase</keyword>
<evidence type="ECO:0000256" key="1">
    <source>
        <dbReference type="ARBA" id="ARBA00022490"/>
    </source>
</evidence>
<dbReference type="InterPro" id="IPR035909">
    <property type="entry name" value="CheB_C"/>
</dbReference>
<reference evidence="10 11" key="1">
    <citation type="submission" date="2019-02" db="EMBL/GenBank/DDBJ databases">
        <title>Deep-cultivation of Planctomycetes and their phenomic and genomic characterization uncovers novel biology.</title>
        <authorList>
            <person name="Wiegand S."/>
            <person name="Jogler M."/>
            <person name="Boedeker C."/>
            <person name="Pinto D."/>
            <person name="Vollmers J."/>
            <person name="Rivas-Marin E."/>
            <person name="Kohn T."/>
            <person name="Peeters S.H."/>
            <person name="Heuer A."/>
            <person name="Rast P."/>
            <person name="Oberbeckmann S."/>
            <person name="Bunk B."/>
            <person name="Jeske O."/>
            <person name="Meyerdierks A."/>
            <person name="Storesund J.E."/>
            <person name="Kallscheuer N."/>
            <person name="Luecker S."/>
            <person name="Lage O.M."/>
            <person name="Pohl T."/>
            <person name="Merkel B.J."/>
            <person name="Hornburger P."/>
            <person name="Mueller R.-W."/>
            <person name="Bruemmer F."/>
            <person name="Labrenz M."/>
            <person name="Spormann A.M."/>
            <person name="Op Den Camp H."/>
            <person name="Overmann J."/>
            <person name="Amann R."/>
            <person name="Jetten M.S.M."/>
            <person name="Mascher T."/>
            <person name="Medema M.H."/>
            <person name="Devos D.P."/>
            <person name="Kaster A.-K."/>
            <person name="Ovreas L."/>
            <person name="Rohde M."/>
            <person name="Galperin M.Y."/>
            <person name="Jogler C."/>
        </authorList>
    </citation>
    <scope>NUCLEOTIDE SEQUENCE [LARGE SCALE GENOMIC DNA]</scope>
    <source>
        <strain evidence="10 11">Pla52o</strain>
    </source>
</reference>
<dbReference type="PANTHER" id="PTHR42872:SF6">
    <property type="entry name" value="PROTEIN-GLUTAMATE METHYLESTERASE_PROTEIN-GLUTAMINE GLUTAMINASE"/>
    <property type="match status" value="1"/>
</dbReference>
<dbReference type="NCBIfam" id="NF001965">
    <property type="entry name" value="PRK00742.1"/>
    <property type="match status" value="1"/>
</dbReference>
<dbReference type="EC" id="3.5.1.44" evidence="5"/>
<comment type="PTM">
    <text evidence="5">Phosphorylated by CheA. Phosphorylation of the N-terminal regulatory domain activates the methylesterase activity.</text>
</comment>
<feature type="active site" evidence="5 6">
    <location>
        <position position="170"/>
    </location>
</feature>
<comment type="catalytic activity">
    <reaction evidence="4 5">
        <text>[protein]-L-glutamate 5-O-methyl ester + H2O = L-glutamyl-[protein] + methanol + H(+)</text>
        <dbReference type="Rhea" id="RHEA:23236"/>
        <dbReference type="Rhea" id="RHEA-COMP:10208"/>
        <dbReference type="Rhea" id="RHEA-COMP:10311"/>
        <dbReference type="ChEBI" id="CHEBI:15377"/>
        <dbReference type="ChEBI" id="CHEBI:15378"/>
        <dbReference type="ChEBI" id="CHEBI:17790"/>
        <dbReference type="ChEBI" id="CHEBI:29973"/>
        <dbReference type="ChEBI" id="CHEBI:82795"/>
        <dbReference type="EC" id="3.1.1.61"/>
    </reaction>
</comment>
<keyword evidence="1 5" id="KW-0963">Cytoplasm</keyword>
<dbReference type="SUPFAM" id="SSF52738">
    <property type="entry name" value="Methylesterase CheB, C-terminal domain"/>
    <property type="match status" value="1"/>
</dbReference>
<dbReference type="GO" id="GO:0050568">
    <property type="term" value="F:protein-glutamine glutaminase activity"/>
    <property type="evidence" value="ECO:0007669"/>
    <property type="project" value="UniProtKB-UniRule"/>
</dbReference>
<dbReference type="PROSITE" id="PS50122">
    <property type="entry name" value="CHEB"/>
    <property type="match status" value="1"/>
</dbReference>
<evidence type="ECO:0000256" key="2">
    <source>
        <dbReference type="ARBA" id="ARBA00022500"/>
    </source>
</evidence>
<comment type="similarity">
    <text evidence="5">Belongs to the CheB family.</text>
</comment>
<dbReference type="Gene3D" id="3.40.50.2300">
    <property type="match status" value="1"/>
</dbReference>
<dbReference type="GO" id="GO:0005737">
    <property type="term" value="C:cytoplasm"/>
    <property type="evidence" value="ECO:0007669"/>
    <property type="project" value="UniProtKB-SubCell"/>
</dbReference>
<dbReference type="EC" id="3.1.1.61" evidence="5"/>
<comment type="domain">
    <text evidence="5">Contains a C-terminal catalytic domain, and an N-terminal region which modulates catalytic activity.</text>
</comment>
<proteinExistence type="inferred from homology"/>
<evidence type="ECO:0000256" key="5">
    <source>
        <dbReference type="HAMAP-Rule" id="MF_00099"/>
    </source>
</evidence>
<evidence type="ECO:0000256" key="6">
    <source>
        <dbReference type="PROSITE-ProRule" id="PRU00050"/>
    </source>
</evidence>
<dbReference type="InterPro" id="IPR011006">
    <property type="entry name" value="CheY-like_superfamily"/>
</dbReference>
<keyword evidence="5 7" id="KW-0597">Phosphoprotein</keyword>
<comment type="function">
    <text evidence="5">Involved in chemotaxis. Part of a chemotaxis signal transduction system that modulates chemotaxis in response to various stimuli. Catalyzes the demethylation of specific methylglutamate residues introduced into the chemoreceptors (methyl-accepting chemotaxis proteins or MCP) by CheR. Also mediates the irreversible deamidation of specific glutamine residues to glutamic acid.</text>
</comment>
<dbReference type="Pfam" id="PF00072">
    <property type="entry name" value="Response_reg"/>
    <property type="match status" value="1"/>
</dbReference>
<dbReference type="HAMAP" id="MF_00099">
    <property type="entry name" value="CheB_chemtxs"/>
    <property type="match status" value="1"/>
</dbReference>
<evidence type="ECO:0000259" key="9">
    <source>
        <dbReference type="PROSITE" id="PS50122"/>
    </source>
</evidence>
<dbReference type="RefSeq" id="WP_146596453.1">
    <property type="nucleotide sequence ID" value="NZ_SJPT01000008.1"/>
</dbReference>
<dbReference type="InterPro" id="IPR000673">
    <property type="entry name" value="Sig_transdc_resp-reg_Me-estase"/>
</dbReference>
<name>A0A5C6C7A5_9BACT</name>